<sequence>MTKKIEIDVIIDEHGDIKGDVISGPGGAGCLKELETLLSSVGRKTAEGKKPEFFQSVAATSYQTTRK</sequence>
<gene>
    <name evidence="1" type="ORF">UFOVP1382_215</name>
</gene>
<protein>
    <recommendedName>
        <fullName evidence="2">DUF2997 domain-containing protein</fullName>
    </recommendedName>
</protein>
<name>A0A6J5S5G0_9CAUD</name>
<dbReference type="EMBL" id="LR797331">
    <property type="protein sequence ID" value="CAB4203604.1"/>
    <property type="molecule type" value="Genomic_DNA"/>
</dbReference>
<accession>A0A6J5S5G0</accession>
<proteinExistence type="predicted"/>
<reference evidence="1" key="1">
    <citation type="submission" date="2020-05" db="EMBL/GenBank/DDBJ databases">
        <authorList>
            <person name="Chiriac C."/>
            <person name="Salcher M."/>
            <person name="Ghai R."/>
            <person name="Kavagutti S V."/>
        </authorList>
    </citation>
    <scope>NUCLEOTIDE SEQUENCE</scope>
</reference>
<evidence type="ECO:0008006" key="2">
    <source>
        <dbReference type="Google" id="ProtNLM"/>
    </source>
</evidence>
<organism evidence="1">
    <name type="scientific">uncultured Caudovirales phage</name>
    <dbReference type="NCBI Taxonomy" id="2100421"/>
    <lineage>
        <taxon>Viruses</taxon>
        <taxon>Duplodnaviria</taxon>
        <taxon>Heunggongvirae</taxon>
        <taxon>Uroviricota</taxon>
        <taxon>Caudoviricetes</taxon>
        <taxon>Peduoviridae</taxon>
        <taxon>Maltschvirus</taxon>
        <taxon>Maltschvirus maltsch</taxon>
    </lineage>
</organism>
<evidence type="ECO:0000313" key="1">
    <source>
        <dbReference type="EMBL" id="CAB4203604.1"/>
    </source>
</evidence>